<dbReference type="EMBL" id="GG662720">
    <property type="protein sequence ID" value="EWS74826.1"/>
    <property type="molecule type" value="Genomic_DNA"/>
</dbReference>
<name>W7XIQ8_TETTS</name>
<gene>
    <name evidence="1" type="ORF">TTHERM_000652549</name>
</gene>
<sequence>MSMMPVEYPTQRNVSELVILSDMTQSLRGQYSKCFKSYIFSPNRVTSQIANPHSCRLRATIFFELELKRAILNVEPLLHSQLPSIIAVGKGSKIGIFKSQRRQSQQKINGVNTNKYFAIIIYNFFANQLKMKSIYYFVFLFQMLVCLFV</sequence>
<evidence type="ECO:0000313" key="2">
    <source>
        <dbReference type="Proteomes" id="UP000009168"/>
    </source>
</evidence>
<dbReference type="AlphaFoldDB" id="W7XIQ8"/>
<organism evidence="1 2">
    <name type="scientific">Tetrahymena thermophila (strain SB210)</name>
    <dbReference type="NCBI Taxonomy" id="312017"/>
    <lineage>
        <taxon>Eukaryota</taxon>
        <taxon>Sar</taxon>
        <taxon>Alveolata</taxon>
        <taxon>Ciliophora</taxon>
        <taxon>Intramacronucleata</taxon>
        <taxon>Oligohymenophorea</taxon>
        <taxon>Hymenostomatida</taxon>
        <taxon>Tetrahymenina</taxon>
        <taxon>Tetrahymenidae</taxon>
        <taxon>Tetrahymena</taxon>
    </lineage>
</organism>
<dbReference type="KEGG" id="tet:TTHERM_000652549"/>
<protein>
    <submittedName>
        <fullName evidence="1">Uncharacterized protein</fullName>
    </submittedName>
</protein>
<dbReference type="GeneID" id="24440035"/>
<keyword evidence="2" id="KW-1185">Reference proteome</keyword>
<reference evidence="2" key="1">
    <citation type="journal article" date="2006" name="PLoS Biol.">
        <title>Macronuclear genome sequence of the ciliate Tetrahymena thermophila, a model eukaryote.</title>
        <authorList>
            <person name="Eisen J.A."/>
            <person name="Coyne R.S."/>
            <person name="Wu M."/>
            <person name="Wu D."/>
            <person name="Thiagarajan M."/>
            <person name="Wortman J.R."/>
            <person name="Badger J.H."/>
            <person name="Ren Q."/>
            <person name="Amedeo P."/>
            <person name="Jones K.M."/>
            <person name="Tallon L.J."/>
            <person name="Delcher A.L."/>
            <person name="Salzberg S.L."/>
            <person name="Silva J.C."/>
            <person name="Haas B.J."/>
            <person name="Majoros W.H."/>
            <person name="Farzad M."/>
            <person name="Carlton J.M."/>
            <person name="Smith R.K. Jr."/>
            <person name="Garg J."/>
            <person name="Pearlman R.E."/>
            <person name="Karrer K.M."/>
            <person name="Sun L."/>
            <person name="Manning G."/>
            <person name="Elde N.C."/>
            <person name="Turkewitz A.P."/>
            <person name="Asai D.J."/>
            <person name="Wilkes D.E."/>
            <person name="Wang Y."/>
            <person name="Cai H."/>
            <person name="Collins K."/>
            <person name="Stewart B.A."/>
            <person name="Lee S.R."/>
            <person name="Wilamowska K."/>
            <person name="Weinberg Z."/>
            <person name="Ruzzo W.L."/>
            <person name="Wloga D."/>
            <person name="Gaertig J."/>
            <person name="Frankel J."/>
            <person name="Tsao C.-C."/>
            <person name="Gorovsky M.A."/>
            <person name="Keeling P.J."/>
            <person name="Waller R.F."/>
            <person name="Patron N.J."/>
            <person name="Cherry J.M."/>
            <person name="Stover N.A."/>
            <person name="Krieger C.J."/>
            <person name="del Toro C."/>
            <person name="Ryder H.F."/>
            <person name="Williamson S.C."/>
            <person name="Barbeau R.A."/>
            <person name="Hamilton E.P."/>
            <person name="Orias E."/>
        </authorList>
    </citation>
    <scope>NUCLEOTIDE SEQUENCE [LARGE SCALE GENOMIC DNA]</scope>
    <source>
        <strain evidence="2">SB210</strain>
    </source>
</reference>
<dbReference type="RefSeq" id="XP_012652657.1">
    <property type="nucleotide sequence ID" value="XM_012797203.1"/>
</dbReference>
<evidence type="ECO:0000313" key="1">
    <source>
        <dbReference type="EMBL" id="EWS74826.1"/>
    </source>
</evidence>
<dbReference type="Proteomes" id="UP000009168">
    <property type="component" value="Unassembled WGS sequence"/>
</dbReference>
<proteinExistence type="predicted"/>
<dbReference type="InParanoid" id="W7XIQ8"/>
<accession>W7XIQ8</accession>